<dbReference type="Proteomes" id="UP000009045">
    <property type="component" value="Plasmid pSmeSM11a"/>
</dbReference>
<name>Q1WL97_SINMM</name>
<accession>Q1WL97</accession>
<reference evidence="2" key="2">
    <citation type="journal article" date="2011" name="J. Biotechnol.">
        <title>The complete genome sequence of the dominant Sinorhizobium meliloti field isolate SM11 extends the S. meliloti pan-genome.</title>
        <authorList>
            <person name="Schneiker-Bekel S."/>
            <person name="Wibberg D."/>
            <person name="Bekel T."/>
            <person name="Blom J."/>
            <person name="Linke B."/>
            <person name="Neuweger H."/>
            <person name="Stiens M."/>
            <person name="Vorholter F.J."/>
            <person name="Weidner S."/>
            <person name="Goesmann A."/>
            <person name="Puhler A."/>
            <person name="Schluter A."/>
        </authorList>
    </citation>
    <scope>NUCLEOTIDE SEQUENCE [LARGE SCALE GENOMIC DNA]</scope>
    <source>
        <strain evidence="2">SM11</strain>
        <plasmid evidence="2">pSmeSM11a</plasmid>
    </source>
</reference>
<dbReference type="RefSeq" id="WP_012881302.1">
    <property type="nucleotide sequence ID" value="NZ_JAJJBH010000003.1"/>
</dbReference>
<protein>
    <submittedName>
        <fullName evidence="1">Uncharacterized protein</fullName>
    </submittedName>
</protein>
<evidence type="ECO:0000313" key="2">
    <source>
        <dbReference type="Proteomes" id="UP000009045"/>
    </source>
</evidence>
<evidence type="ECO:0000313" key="1">
    <source>
        <dbReference type="EMBL" id="ABA56103.1"/>
    </source>
</evidence>
<proteinExistence type="predicted"/>
<organism evidence="1 2">
    <name type="scientific">Sinorhizobium meliloti (strain SM11)</name>
    <dbReference type="NCBI Taxonomy" id="707241"/>
    <lineage>
        <taxon>Bacteria</taxon>
        <taxon>Pseudomonadati</taxon>
        <taxon>Pseudomonadota</taxon>
        <taxon>Alphaproteobacteria</taxon>
        <taxon>Hyphomicrobiales</taxon>
        <taxon>Rhizobiaceae</taxon>
        <taxon>Sinorhizobium/Ensifer group</taxon>
        <taxon>Sinorhizobium</taxon>
    </lineage>
</organism>
<dbReference type="EMBL" id="DQ145546">
    <property type="protein sequence ID" value="ABA56103.1"/>
    <property type="molecule type" value="Genomic_DNA"/>
</dbReference>
<sequence>MESKMSVVYTVGPIKRHQVDKAYRLIEAAGCHFDLQAWREFCAEKVAGERPASNIERIVTAENPLGYIAGICIMHPVQKAMYGRMLDVPVFIVTSAGDTRGAANALLEYFMAVAGENSCGFIRVSALDPADWRRSIATSPREDRGILIPVQYP</sequence>
<reference evidence="1 2" key="1">
    <citation type="journal article" date="2006" name="Appl. Environ. Microbiol.">
        <title>Sequence analysis of the 144-kilobase accessory plasmid pSmeSM11a, isolated from a dominant Sinorhizobium meliloti strain identified during a long-term field release experiment.</title>
        <authorList>
            <person name="Stiens M."/>
            <person name="Schneiker S."/>
            <person name="Keller M."/>
            <person name="Kuhn S."/>
            <person name="Puhler A."/>
            <person name="Schluter A."/>
        </authorList>
    </citation>
    <scope>NUCLEOTIDE SEQUENCE [LARGE SCALE GENOMIC DNA]</scope>
    <source>
        <strain evidence="2">SM11</strain>
        <plasmid evidence="1 2">pSmeSM11a</plasmid>
    </source>
</reference>
<keyword evidence="1" id="KW-0614">Plasmid</keyword>
<geneLocation type="plasmid" evidence="1 2">
    <name>pSmeSM11a</name>
</geneLocation>
<dbReference type="AlphaFoldDB" id="Q1WL97"/>